<comment type="similarity">
    <text evidence="2 16">Belongs to the cation transport ATPase (P-type) (TC 3.A.3) family. Type IV subfamily.</text>
</comment>
<keyword evidence="21" id="KW-1185">Reference proteome</keyword>
<dbReference type="GeneID" id="14888624"/>
<dbReference type="Pfam" id="PF13246">
    <property type="entry name" value="Cation_ATPase"/>
    <property type="match status" value="1"/>
</dbReference>
<evidence type="ECO:0000256" key="4">
    <source>
        <dbReference type="ARBA" id="ARBA00022692"/>
    </source>
</evidence>
<evidence type="ECO:0000256" key="10">
    <source>
        <dbReference type="ARBA" id="ARBA00022989"/>
    </source>
</evidence>
<gene>
    <name evidence="20" type="ORF">EIN_202340</name>
</gene>
<dbReference type="GO" id="GO:0012505">
    <property type="term" value="C:endomembrane system"/>
    <property type="evidence" value="ECO:0007669"/>
    <property type="project" value="UniProtKB-SubCell"/>
</dbReference>
<dbReference type="InterPro" id="IPR023299">
    <property type="entry name" value="ATPase_P-typ_cyto_dom_N"/>
</dbReference>
<evidence type="ECO:0000256" key="7">
    <source>
        <dbReference type="ARBA" id="ARBA00022840"/>
    </source>
</evidence>
<dbReference type="SFLD" id="SFLDS00003">
    <property type="entry name" value="Haloacid_Dehalogenase"/>
    <property type="match status" value="1"/>
</dbReference>
<feature type="binding site" evidence="15">
    <location>
        <position position="436"/>
    </location>
    <ligand>
        <name>Mg(2+)</name>
        <dbReference type="ChEBI" id="CHEBI:18420"/>
    </ligand>
</feature>
<feature type="domain" description="P-type ATPase N-terminal" evidence="18">
    <location>
        <begin position="56"/>
        <end position="114"/>
    </location>
</feature>
<dbReference type="InterPro" id="IPR023298">
    <property type="entry name" value="ATPase_P-typ_TM_dom_sf"/>
</dbReference>
<dbReference type="InterPro" id="IPR044492">
    <property type="entry name" value="P_typ_ATPase_HD_dom"/>
</dbReference>
<evidence type="ECO:0000256" key="8">
    <source>
        <dbReference type="ARBA" id="ARBA00022842"/>
    </source>
</evidence>
<dbReference type="KEGG" id="eiv:EIN_202340"/>
<dbReference type="InterPro" id="IPR059000">
    <property type="entry name" value="ATPase_P-type_domA"/>
</dbReference>
<organism evidence="20 21">
    <name type="scientific">Entamoeba invadens IP1</name>
    <dbReference type="NCBI Taxonomy" id="370355"/>
    <lineage>
        <taxon>Eukaryota</taxon>
        <taxon>Amoebozoa</taxon>
        <taxon>Evosea</taxon>
        <taxon>Archamoebae</taxon>
        <taxon>Mastigamoebida</taxon>
        <taxon>Entamoebidae</taxon>
        <taxon>Entamoeba</taxon>
    </lineage>
</organism>
<dbReference type="RefSeq" id="XP_004256420.1">
    <property type="nucleotide sequence ID" value="XM_004256372.1"/>
</dbReference>
<feature type="domain" description="P-type ATPase A" evidence="17">
    <location>
        <begin position="152"/>
        <end position="288"/>
    </location>
</feature>
<evidence type="ECO:0000256" key="3">
    <source>
        <dbReference type="ARBA" id="ARBA00022448"/>
    </source>
</evidence>
<evidence type="ECO:0000256" key="14">
    <source>
        <dbReference type="PIRSR" id="PIRSR606539-2"/>
    </source>
</evidence>
<feature type="binding site" evidence="14">
    <location>
        <position position="783"/>
    </location>
    <ligand>
        <name>ATP</name>
        <dbReference type="ChEBI" id="CHEBI:30616"/>
    </ligand>
</feature>
<feature type="binding site" evidence="14">
    <location>
        <position position="572"/>
    </location>
    <ligand>
        <name>ATP</name>
        <dbReference type="ChEBI" id="CHEBI:30616"/>
    </ligand>
</feature>
<dbReference type="GO" id="GO:0140326">
    <property type="term" value="F:ATPase-coupled intramembrane lipid transporter activity"/>
    <property type="evidence" value="ECO:0007669"/>
    <property type="project" value="UniProtKB-EC"/>
</dbReference>
<dbReference type="InterPro" id="IPR023214">
    <property type="entry name" value="HAD_sf"/>
</dbReference>
<feature type="binding site" evidence="14">
    <location>
        <position position="689"/>
    </location>
    <ligand>
        <name>ATP</name>
        <dbReference type="ChEBI" id="CHEBI:30616"/>
    </ligand>
</feature>
<comment type="subcellular location">
    <subcellularLocation>
        <location evidence="1">Endomembrane system</location>
        <topology evidence="1">Multi-pass membrane protein</topology>
    </subcellularLocation>
    <subcellularLocation>
        <location evidence="16">Membrane</location>
        <topology evidence="16">Multi-pass membrane protein</topology>
    </subcellularLocation>
</comment>
<dbReference type="GO" id="GO:0005524">
    <property type="term" value="F:ATP binding"/>
    <property type="evidence" value="ECO:0007669"/>
    <property type="project" value="UniProtKB-UniRule"/>
</dbReference>
<dbReference type="GO" id="GO:0005886">
    <property type="term" value="C:plasma membrane"/>
    <property type="evidence" value="ECO:0007669"/>
    <property type="project" value="TreeGrafter"/>
</dbReference>
<dbReference type="InterPro" id="IPR001757">
    <property type="entry name" value="P_typ_ATPase"/>
</dbReference>
<feature type="transmembrane region" description="Helical" evidence="16">
    <location>
        <begin position="308"/>
        <end position="330"/>
    </location>
</feature>
<feature type="binding site" evidence="14">
    <location>
        <position position="435"/>
    </location>
    <ligand>
        <name>ATP</name>
        <dbReference type="ChEBI" id="CHEBI:30616"/>
    </ligand>
</feature>
<evidence type="ECO:0000256" key="9">
    <source>
        <dbReference type="ARBA" id="ARBA00022967"/>
    </source>
</evidence>
<feature type="binding site" evidence="14">
    <location>
        <position position="508"/>
    </location>
    <ligand>
        <name>ATP</name>
        <dbReference type="ChEBI" id="CHEBI:30616"/>
    </ligand>
</feature>
<keyword evidence="3" id="KW-0813">Transport</keyword>
<evidence type="ECO:0000256" key="15">
    <source>
        <dbReference type="PIRSR" id="PIRSR606539-3"/>
    </source>
</evidence>
<dbReference type="EC" id="7.6.2.1" evidence="16"/>
<dbReference type="GO" id="GO:0045332">
    <property type="term" value="P:phospholipid translocation"/>
    <property type="evidence" value="ECO:0007669"/>
    <property type="project" value="TreeGrafter"/>
</dbReference>
<dbReference type="SFLD" id="SFLDG00002">
    <property type="entry name" value="C1.7:_P-type_atpase_like"/>
    <property type="match status" value="1"/>
</dbReference>
<dbReference type="PRINTS" id="PR00119">
    <property type="entry name" value="CATATPASE"/>
</dbReference>
<feature type="binding site" evidence="15">
    <location>
        <position position="807"/>
    </location>
    <ligand>
        <name>Mg(2+)</name>
        <dbReference type="ChEBI" id="CHEBI:18420"/>
    </ligand>
</feature>
<reference evidence="20 21" key="1">
    <citation type="submission" date="2012-10" db="EMBL/GenBank/DDBJ databases">
        <authorList>
            <person name="Zafar N."/>
            <person name="Inman J."/>
            <person name="Hall N."/>
            <person name="Lorenzi H."/>
            <person name="Caler E."/>
        </authorList>
    </citation>
    <scope>NUCLEOTIDE SEQUENCE [LARGE SCALE GENOMIC DNA]</scope>
    <source>
        <strain evidence="20 21">IP1</strain>
    </source>
</reference>
<keyword evidence="7 14" id="KW-0067">ATP-binding</keyword>
<dbReference type="OMA" id="GSIIVWY"/>
<dbReference type="Proteomes" id="UP000014680">
    <property type="component" value="Unassembled WGS sequence"/>
</dbReference>
<evidence type="ECO:0000256" key="13">
    <source>
        <dbReference type="PIRSR" id="PIRSR606539-1"/>
    </source>
</evidence>
<evidence type="ECO:0000256" key="6">
    <source>
        <dbReference type="ARBA" id="ARBA00022741"/>
    </source>
</evidence>
<feature type="binding site" evidence="14">
    <location>
        <position position="550"/>
    </location>
    <ligand>
        <name>ATP</name>
        <dbReference type="ChEBI" id="CHEBI:30616"/>
    </ligand>
</feature>
<dbReference type="Gene3D" id="2.70.150.10">
    <property type="entry name" value="Calcium-transporting ATPase, cytoplasmic transduction domain A"/>
    <property type="match status" value="1"/>
</dbReference>
<comment type="catalytic activity">
    <reaction evidence="12 16">
        <text>ATP + H2O + phospholipidSide 1 = ADP + phosphate + phospholipidSide 2.</text>
        <dbReference type="EC" id="7.6.2.1"/>
    </reaction>
</comment>
<keyword evidence="20" id="KW-0378">Hydrolase</keyword>
<dbReference type="Gene3D" id="3.40.50.1000">
    <property type="entry name" value="HAD superfamily/HAD-like"/>
    <property type="match status" value="1"/>
</dbReference>
<dbReference type="VEuPathDB" id="AmoebaDB:EIN_202340"/>
<evidence type="ECO:0000259" key="17">
    <source>
        <dbReference type="Pfam" id="PF00122"/>
    </source>
</evidence>
<evidence type="ECO:0000259" key="18">
    <source>
        <dbReference type="Pfam" id="PF16209"/>
    </source>
</evidence>
<keyword evidence="5 15" id="KW-0479">Metal-binding</keyword>
<evidence type="ECO:0000256" key="5">
    <source>
        <dbReference type="ARBA" id="ARBA00022723"/>
    </source>
</evidence>
<feature type="binding site" evidence="14">
    <location>
        <position position="434"/>
    </location>
    <ligand>
        <name>ATP</name>
        <dbReference type="ChEBI" id="CHEBI:30616"/>
    </ligand>
</feature>
<dbReference type="Gene3D" id="3.40.1110.10">
    <property type="entry name" value="Calcium-transporting ATPase, cytoplasmic domain N"/>
    <property type="match status" value="1"/>
</dbReference>
<dbReference type="InterPro" id="IPR032630">
    <property type="entry name" value="P_typ_ATPase_c"/>
</dbReference>
<evidence type="ECO:0000313" key="20">
    <source>
        <dbReference type="EMBL" id="ELP89649.1"/>
    </source>
</evidence>
<dbReference type="InterPro" id="IPR008250">
    <property type="entry name" value="ATPase_P-typ_transduc_dom_A_sf"/>
</dbReference>
<keyword evidence="4 16" id="KW-0812">Transmembrane</keyword>
<feature type="binding site" evidence="14">
    <location>
        <position position="807"/>
    </location>
    <ligand>
        <name>ATP</name>
        <dbReference type="ChEBI" id="CHEBI:30616"/>
    </ligand>
</feature>
<evidence type="ECO:0000313" key="21">
    <source>
        <dbReference type="Proteomes" id="UP000014680"/>
    </source>
</evidence>
<evidence type="ECO:0000256" key="12">
    <source>
        <dbReference type="ARBA" id="ARBA00034036"/>
    </source>
</evidence>
<comment type="cofactor">
    <cofactor evidence="15">
        <name>Mg(2+)</name>
        <dbReference type="ChEBI" id="CHEBI:18420"/>
    </cofactor>
</comment>
<feature type="binding site" evidence="15">
    <location>
        <position position="803"/>
    </location>
    <ligand>
        <name>Mg(2+)</name>
        <dbReference type="ChEBI" id="CHEBI:18420"/>
    </ligand>
</feature>
<dbReference type="Pfam" id="PF16209">
    <property type="entry name" value="PhoLip_ATPase_N"/>
    <property type="match status" value="1"/>
</dbReference>
<evidence type="ECO:0000256" key="11">
    <source>
        <dbReference type="ARBA" id="ARBA00023136"/>
    </source>
</evidence>
<keyword evidence="8 15" id="KW-0460">Magnesium</keyword>
<dbReference type="PANTHER" id="PTHR24092">
    <property type="entry name" value="PROBABLE PHOSPHOLIPID-TRANSPORTING ATPASE"/>
    <property type="match status" value="1"/>
</dbReference>
<feature type="transmembrane region" description="Helical" evidence="16">
    <location>
        <begin position="84"/>
        <end position="106"/>
    </location>
</feature>
<evidence type="ECO:0000259" key="19">
    <source>
        <dbReference type="Pfam" id="PF16212"/>
    </source>
</evidence>
<dbReference type="Pfam" id="PF16212">
    <property type="entry name" value="PhoLip_ATPase_C"/>
    <property type="match status" value="1"/>
</dbReference>
<feature type="transmembrane region" description="Helical" evidence="16">
    <location>
        <begin position="1007"/>
        <end position="1030"/>
    </location>
</feature>
<dbReference type="AlphaFoldDB" id="A0A0A1U5Q1"/>
<dbReference type="SUPFAM" id="SSF81665">
    <property type="entry name" value="Calcium ATPase, transmembrane domain M"/>
    <property type="match status" value="1"/>
</dbReference>
<dbReference type="PROSITE" id="PS00154">
    <property type="entry name" value="ATPASE_E1_E2"/>
    <property type="match status" value="1"/>
</dbReference>
<dbReference type="InterPro" id="IPR006539">
    <property type="entry name" value="P-type_ATPase_IV"/>
</dbReference>
<dbReference type="FunFam" id="3.40.50.1000:FF:000014">
    <property type="entry name" value="Phospholipid-transporting ATPase"/>
    <property type="match status" value="1"/>
</dbReference>
<feature type="active site" description="4-aspartylphosphate intermediate" evidence="13">
    <location>
        <position position="434"/>
    </location>
</feature>
<feature type="domain" description="P-type ATPase C-terminal" evidence="19">
    <location>
        <begin position="830"/>
        <end position="1079"/>
    </location>
</feature>
<feature type="binding site" evidence="14">
    <location>
        <position position="688"/>
    </location>
    <ligand>
        <name>ATP</name>
        <dbReference type="ChEBI" id="CHEBI:30616"/>
    </ligand>
</feature>
<dbReference type="EMBL" id="KB206596">
    <property type="protein sequence ID" value="ELP89649.1"/>
    <property type="molecule type" value="Genomic_DNA"/>
</dbReference>
<accession>A0A0A1U5Q1</accession>
<feature type="binding site" evidence="15">
    <location>
        <position position="434"/>
    </location>
    <ligand>
        <name>Mg(2+)</name>
        <dbReference type="ChEBI" id="CHEBI:18420"/>
    </ligand>
</feature>
<feature type="binding site" evidence="14">
    <location>
        <position position="806"/>
    </location>
    <ligand>
        <name>ATP</name>
        <dbReference type="ChEBI" id="CHEBI:30616"/>
    </ligand>
</feature>
<dbReference type="NCBIfam" id="TIGR01494">
    <property type="entry name" value="ATPase_P-type"/>
    <property type="match status" value="1"/>
</dbReference>
<feature type="transmembrane region" description="Helical" evidence="16">
    <location>
        <begin position="1050"/>
        <end position="1069"/>
    </location>
</feature>
<keyword evidence="6 14" id="KW-0547">Nucleotide-binding</keyword>
<feature type="transmembrane region" description="Helical" evidence="16">
    <location>
        <begin position="943"/>
        <end position="966"/>
    </location>
</feature>
<evidence type="ECO:0000256" key="16">
    <source>
        <dbReference type="RuleBase" id="RU362033"/>
    </source>
</evidence>
<protein>
    <recommendedName>
        <fullName evidence="16">Phospholipid-transporting ATPase</fullName>
        <ecNumber evidence="16">7.6.2.1</ecNumber>
    </recommendedName>
</protein>
<dbReference type="InterPro" id="IPR036412">
    <property type="entry name" value="HAD-like_sf"/>
</dbReference>
<feature type="transmembrane region" description="Helical" evidence="16">
    <location>
        <begin position="112"/>
        <end position="131"/>
    </location>
</feature>
<keyword evidence="9 16" id="KW-1278">Translocase</keyword>
<name>A0A0A1U5Q1_ENTIV</name>
<proteinExistence type="inferred from homology"/>
<dbReference type="PANTHER" id="PTHR24092:SF180">
    <property type="entry name" value="PHOSPHOLIPID-TRANSPORTING ATPASE DNF1-RELATED"/>
    <property type="match status" value="1"/>
</dbReference>
<feature type="transmembrane region" description="Helical" evidence="16">
    <location>
        <begin position="978"/>
        <end position="1000"/>
    </location>
</feature>
<dbReference type="SUPFAM" id="SSF81653">
    <property type="entry name" value="Calcium ATPase, transduction domain A"/>
    <property type="match status" value="1"/>
</dbReference>
<dbReference type="GO" id="GO:0000287">
    <property type="term" value="F:magnesium ion binding"/>
    <property type="evidence" value="ECO:0007669"/>
    <property type="project" value="UniProtKB-UniRule"/>
</dbReference>
<feature type="transmembrane region" description="Helical" evidence="16">
    <location>
        <begin position="860"/>
        <end position="881"/>
    </location>
</feature>
<dbReference type="Pfam" id="PF00122">
    <property type="entry name" value="E1-E2_ATPase"/>
    <property type="match status" value="1"/>
</dbReference>
<dbReference type="GO" id="GO:0016887">
    <property type="term" value="F:ATP hydrolysis activity"/>
    <property type="evidence" value="ECO:0007669"/>
    <property type="project" value="InterPro"/>
</dbReference>
<feature type="binding site" evidence="14">
    <location>
        <position position="690"/>
    </location>
    <ligand>
        <name>ATP</name>
        <dbReference type="ChEBI" id="CHEBI:30616"/>
    </ligand>
</feature>
<dbReference type="InterPro" id="IPR018303">
    <property type="entry name" value="ATPase_P-typ_P_site"/>
</dbReference>
<feature type="binding site" evidence="14">
    <location>
        <position position="608"/>
    </location>
    <ligand>
        <name>ATP</name>
        <dbReference type="ChEBI" id="CHEBI:30616"/>
    </ligand>
</feature>
<dbReference type="OrthoDB" id="377733at2759"/>
<evidence type="ECO:0000256" key="2">
    <source>
        <dbReference type="ARBA" id="ARBA00008109"/>
    </source>
</evidence>
<dbReference type="InterPro" id="IPR032631">
    <property type="entry name" value="P-type_ATPase_N"/>
</dbReference>
<feature type="transmembrane region" description="Helical" evidence="16">
    <location>
        <begin position="901"/>
        <end position="922"/>
    </location>
</feature>
<sequence length="1129" mass="128121">MYHFTILFKTQLILTKKRLFIGCNLVLIMFTFLKENTPFLDTFSLPKEKYKAIYINSINEKFPSNIVSTTKYNLFTFVPKFMRFYLSQMTNIYFLCNLIICSIPQISTVTPITALVPIAVVLLVTSFREIVEDFKRHKSDKMTNHMKYFYFEKGSETKIRAKDVKVGMTLKIENGQTFPADCVLIYSSHENGISSVETAALDGETSLKKLYVPKQLLSFQKEEIPTLNGELIAESPNEQFGQFSGNLCVNDYCSSTIPLNEKNLVLRGSVLRKTEYIYCIVCYTGKNTKQALNSSLPRNKQSAINKKLNSLVLAVVAFQLMLCGVMAGCATWKHDTICPVKGYWYLAVDIQLSLPLYFIKKFFGFFNVTSYMIPISLQVSIELTRYIQGSLIERDDYFKVKKIDNEGKETQKGMKTNCSVCIEEMGGVEYVLTDKTGTLTENEMKFTKCSINGMVFDAEDSGKLIDVETREYEQENVSDFFKCLSLCSSCSIEQKDSIIEYWSISPDEEALCEASSANGFTLLRRTQEEADITTPQGKTLKCQILLTNDFSSERKMMSVLVQTGTRFVLYAKGADSILSTLLLDNKQSNDLLLTTQNHSNSFANSGLRTLFIARRVLSGKEAYAYINNFEKLDVLSKNYKEEYNKIVNNLESNFELLGATAIEDKLQENVPETITTLIATGLKIWVITGDKQETAISIAKSCNLLVPNQKILCFDFLSENEFLDAAENELSLLHNNPNNEQSIFSVVLSGNNVDYFLNNSTSFKELALRAKTVVCCRVSPLQKASICKCVKKLTGKICLSIGDGMNDVPMITASDVGVGIYGKEGCQAAVSADFSIQKFSHLGKLLLFYGKNAKTQISTLIKFCFYKNAAFFLVNVFFAMISNYTAQMLYEDWITTCYNTFFTTLPPMAIALFDYDLTWDYIKRYPQSHRETLRSKVFSFWSYLKWFLLGIFQALVFFIVVFFIINKTDVTYYGKVNGFPFSVVSVTTFGLISIWITMAIKVKRFNIIIIGAFVLSILAYVLVYTGVMFIPGMSTANISTFGWKIVLVQPNFYLITLLAVSIAAFPQVLDKCIRRLKEPTNWQILQEVNYKEKKSVKKPKALEMEEIVLIERSSPKLTKKFEKTKSLQM</sequence>
<feature type="transmembrane region" description="Helical" evidence="16">
    <location>
        <begin position="342"/>
        <end position="359"/>
    </location>
</feature>
<dbReference type="SFLD" id="SFLDF00027">
    <property type="entry name" value="p-type_atpase"/>
    <property type="match status" value="1"/>
</dbReference>
<feature type="binding site" evidence="14">
    <location>
        <position position="436"/>
    </location>
    <ligand>
        <name>ATP</name>
        <dbReference type="ChEBI" id="CHEBI:30616"/>
    </ligand>
</feature>
<dbReference type="SUPFAM" id="SSF81660">
    <property type="entry name" value="Metal cation-transporting ATPase, ATP-binding domain N"/>
    <property type="match status" value="1"/>
</dbReference>
<feature type="binding site" evidence="14">
    <location>
        <position position="777"/>
    </location>
    <ligand>
        <name>ATP</name>
        <dbReference type="ChEBI" id="CHEBI:30616"/>
    </ligand>
</feature>
<keyword evidence="10 16" id="KW-1133">Transmembrane helix</keyword>
<dbReference type="SUPFAM" id="SSF56784">
    <property type="entry name" value="HAD-like"/>
    <property type="match status" value="1"/>
</dbReference>
<dbReference type="NCBIfam" id="TIGR01652">
    <property type="entry name" value="ATPase-Plipid"/>
    <property type="match status" value="1"/>
</dbReference>
<evidence type="ECO:0000256" key="1">
    <source>
        <dbReference type="ARBA" id="ARBA00004127"/>
    </source>
</evidence>
<keyword evidence="11 16" id="KW-0472">Membrane</keyword>